<dbReference type="Gene3D" id="1.10.357.10">
    <property type="entry name" value="Tetracycline Repressor, domain 2"/>
    <property type="match status" value="1"/>
</dbReference>
<sequence>MGRRDREPTIEAATSGVRARTRAAILEAALTIWARNYAASLTEIADHANVSRSTLHRYFPERQDLIDGVLIESLAVLDAVAAKAANNTTTALDQLTSLLRSFVEVGDRLIFLYADPDRFAGNPHWRPVGNQSLRTLAAAAQAEGALDPALPPAWIEAVFNAHIYVAAEAAQSGEDPVHVIADRAVRTLLRGVAPAGDPNPADA</sequence>
<proteinExistence type="predicted"/>
<name>A0A849BZ86_9NOCA</name>
<evidence type="ECO:0000256" key="2">
    <source>
        <dbReference type="ARBA" id="ARBA00023125"/>
    </source>
</evidence>
<dbReference type="SUPFAM" id="SSF46689">
    <property type="entry name" value="Homeodomain-like"/>
    <property type="match status" value="1"/>
</dbReference>
<feature type="domain" description="HTH tetR-type" evidence="5">
    <location>
        <begin position="19"/>
        <end position="77"/>
    </location>
</feature>
<comment type="caution">
    <text evidence="6">The sequence shown here is derived from an EMBL/GenBank/DDBJ whole genome shotgun (WGS) entry which is preliminary data.</text>
</comment>
<dbReference type="InterPro" id="IPR009057">
    <property type="entry name" value="Homeodomain-like_sf"/>
</dbReference>
<organism evidence="6 7">
    <name type="scientific">Nocardia uniformis</name>
    <dbReference type="NCBI Taxonomy" id="53432"/>
    <lineage>
        <taxon>Bacteria</taxon>
        <taxon>Bacillati</taxon>
        <taxon>Actinomycetota</taxon>
        <taxon>Actinomycetes</taxon>
        <taxon>Mycobacteriales</taxon>
        <taxon>Nocardiaceae</taxon>
        <taxon>Nocardia</taxon>
    </lineage>
</organism>
<evidence type="ECO:0000256" key="1">
    <source>
        <dbReference type="ARBA" id="ARBA00023015"/>
    </source>
</evidence>
<evidence type="ECO:0000313" key="6">
    <source>
        <dbReference type="EMBL" id="NNH70598.1"/>
    </source>
</evidence>
<keyword evidence="2 4" id="KW-0238">DNA-binding</keyword>
<gene>
    <name evidence="6" type="ORF">HLB23_12115</name>
</gene>
<keyword evidence="3" id="KW-0804">Transcription</keyword>
<reference evidence="6 7" key="1">
    <citation type="submission" date="2020-05" db="EMBL/GenBank/DDBJ databases">
        <title>MicrobeNet Type strains.</title>
        <authorList>
            <person name="Nicholson A.C."/>
        </authorList>
    </citation>
    <scope>NUCLEOTIDE SEQUENCE [LARGE SCALE GENOMIC DNA]</scope>
    <source>
        <strain evidence="6 7">JCM 3224</strain>
    </source>
</reference>
<evidence type="ECO:0000259" key="5">
    <source>
        <dbReference type="PROSITE" id="PS50977"/>
    </source>
</evidence>
<dbReference type="PANTHER" id="PTHR30055:SF234">
    <property type="entry name" value="HTH-TYPE TRANSCRIPTIONAL REGULATOR BETI"/>
    <property type="match status" value="1"/>
</dbReference>
<dbReference type="GO" id="GO:0000976">
    <property type="term" value="F:transcription cis-regulatory region binding"/>
    <property type="evidence" value="ECO:0007669"/>
    <property type="project" value="TreeGrafter"/>
</dbReference>
<evidence type="ECO:0000313" key="7">
    <source>
        <dbReference type="Proteomes" id="UP000586827"/>
    </source>
</evidence>
<dbReference type="InterPro" id="IPR050109">
    <property type="entry name" value="HTH-type_TetR-like_transc_reg"/>
</dbReference>
<dbReference type="Proteomes" id="UP000586827">
    <property type="component" value="Unassembled WGS sequence"/>
</dbReference>
<dbReference type="RefSeq" id="WP_067522689.1">
    <property type="nucleotide sequence ID" value="NZ_JABELX010000004.1"/>
</dbReference>
<evidence type="ECO:0000256" key="3">
    <source>
        <dbReference type="ARBA" id="ARBA00023163"/>
    </source>
</evidence>
<feature type="DNA-binding region" description="H-T-H motif" evidence="4">
    <location>
        <begin position="40"/>
        <end position="59"/>
    </location>
</feature>
<dbReference type="PROSITE" id="PS50977">
    <property type="entry name" value="HTH_TETR_2"/>
    <property type="match status" value="1"/>
</dbReference>
<evidence type="ECO:0000256" key="4">
    <source>
        <dbReference type="PROSITE-ProRule" id="PRU00335"/>
    </source>
</evidence>
<accession>A0A849BZ86</accession>
<protein>
    <submittedName>
        <fullName evidence="6">TetR/AcrR family transcriptional regulator</fullName>
    </submittedName>
</protein>
<dbReference type="PANTHER" id="PTHR30055">
    <property type="entry name" value="HTH-TYPE TRANSCRIPTIONAL REGULATOR RUTR"/>
    <property type="match status" value="1"/>
</dbReference>
<dbReference type="GO" id="GO:0003700">
    <property type="term" value="F:DNA-binding transcription factor activity"/>
    <property type="evidence" value="ECO:0007669"/>
    <property type="project" value="TreeGrafter"/>
</dbReference>
<keyword evidence="1" id="KW-0805">Transcription regulation</keyword>
<keyword evidence="7" id="KW-1185">Reference proteome</keyword>
<dbReference type="EMBL" id="JABELX010000004">
    <property type="protein sequence ID" value="NNH70598.1"/>
    <property type="molecule type" value="Genomic_DNA"/>
</dbReference>
<dbReference type="Pfam" id="PF00440">
    <property type="entry name" value="TetR_N"/>
    <property type="match status" value="1"/>
</dbReference>
<dbReference type="InterPro" id="IPR001647">
    <property type="entry name" value="HTH_TetR"/>
</dbReference>
<dbReference type="AlphaFoldDB" id="A0A849BZ86"/>